<organism evidence="2">
    <name type="scientific">Octopus bimaculoides</name>
    <name type="common">California two-spotted octopus</name>
    <dbReference type="NCBI Taxonomy" id="37653"/>
    <lineage>
        <taxon>Eukaryota</taxon>
        <taxon>Metazoa</taxon>
        <taxon>Spiralia</taxon>
        <taxon>Lophotrochozoa</taxon>
        <taxon>Mollusca</taxon>
        <taxon>Cephalopoda</taxon>
        <taxon>Coleoidea</taxon>
        <taxon>Octopodiformes</taxon>
        <taxon>Octopoda</taxon>
        <taxon>Incirrata</taxon>
        <taxon>Octopodidae</taxon>
        <taxon>Octopus</taxon>
    </lineage>
</organism>
<feature type="chain" id="PRO_5005583333" evidence="1">
    <location>
        <begin position="18"/>
        <end position="103"/>
    </location>
</feature>
<reference evidence="2" key="1">
    <citation type="submission" date="2015-07" db="EMBL/GenBank/DDBJ databases">
        <title>MeaNS - Measles Nucleotide Surveillance Program.</title>
        <authorList>
            <person name="Tran T."/>
            <person name="Druce J."/>
        </authorList>
    </citation>
    <scope>NUCLEOTIDE SEQUENCE</scope>
    <source>
        <strain evidence="2">UCB-OBI-ISO-001</strain>
        <tissue evidence="2">Gonad</tissue>
    </source>
</reference>
<evidence type="ECO:0000256" key="1">
    <source>
        <dbReference type="SAM" id="SignalP"/>
    </source>
</evidence>
<evidence type="ECO:0000313" key="2">
    <source>
        <dbReference type="EMBL" id="KOF82476.1"/>
    </source>
</evidence>
<sequence length="103" mass="11188">CLCFCACCACICVGVAGIDRYDCACTCACCTRACLCERVLSVCAVCLSNNTDVGTSSISCDVIRRKCNEQILECGTDVAELAKYLSQQQQQQQQPQLQLLFPQ</sequence>
<keyword evidence="1" id="KW-0732">Signal</keyword>
<feature type="signal peptide" evidence="1">
    <location>
        <begin position="1"/>
        <end position="17"/>
    </location>
</feature>
<accession>A0A0L8GZI9</accession>
<gene>
    <name evidence="2" type="ORF">OCBIM_22025255mg</name>
</gene>
<dbReference type="EMBL" id="KQ419748">
    <property type="protein sequence ID" value="KOF82476.1"/>
    <property type="molecule type" value="Genomic_DNA"/>
</dbReference>
<protein>
    <submittedName>
        <fullName evidence="2">Uncharacterized protein</fullName>
    </submittedName>
</protein>
<feature type="non-terminal residue" evidence="2">
    <location>
        <position position="1"/>
    </location>
</feature>
<dbReference type="AlphaFoldDB" id="A0A0L8GZI9"/>
<proteinExistence type="predicted"/>
<name>A0A0L8GZI9_OCTBM</name>